<dbReference type="Gene3D" id="3.90.550.10">
    <property type="entry name" value="Spore Coat Polysaccharide Biosynthesis Protein SpsA, Chain A"/>
    <property type="match status" value="1"/>
</dbReference>
<keyword evidence="2" id="KW-0808">Transferase</keyword>
<dbReference type="AlphaFoldDB" id="A0A1M7B3F5"/>
<sequence>MITVSACMIVKNEERVLARCLDSLKGLVDEIILVDTGSTDGTKEIAKKYNCKIYDFKWIDDFAAARNFSFSKAAMDYIFVADADEVIDEVNREKFLTLKQHLIPEIDIIQMMYANQLEFNTTYNFDKEYRPKLFKRLRQFTWTDPIHETVMLDPVVYDSEIEILHMPENNHAVRDFDIFQRLIQKGTAFSEKLISMYARELFIAGEDKDFLTAESFFTGLLEQEVSEEVIKLIQCILVRCGRIKNDSELILRYALKNIATGKASAEVCYEVGEYFYNKDNIKEAVIWYMNAAFETDAELNIHYNKELPLEKIALCYEKAGNTEEANNYREQAAALRESLM</sequence>
<protein>
    <submittedName>
        <fullName evidence="2">Glycosyltransferase involved in cell wall bisynthesis</fullName>
    </submittedName>
</protein>
<dbReference type="InterPro" id="IPR029044">
    <property type="entry name" value="Nucleotide-diphossugar_trans"/>
</dbReference>
<evidence type="ECO:0000313" key="3">
    <source>
        <dbReference type="Proteomes" id="UP000184386"/>
    </source>
</evidence>
<dbReference type="PANTHER" id="PTHR43630">
    <property type="entry name" value="POLY-BETA-1,6-N-ACETYL-D-GLUCOSAMINE SYNTHASE"/>
    <property type="match status" value="1"/>
</dbReference>
<dbReference type="InterPro" id="IPR001173">
    <property type="entry name" value="Glyco_trans_2-like"/>
</dbReference>
<dbReference type="CDD" id="cd02511">
    <property type="entry name" value="Beta4Glucosyltransferase"/>
    <property type="match status" value="1"/>
</dbReference>
<evidence type="ECO:0000259" key="1">
    <source>
        <dbReference type="Pfam" id="PF00535"/>
    </source>
</evidence>
<dbReference type="PANTHER" id="PTHR43630:SF2">
    <property type="entry name" value="GLYCOSYLTRANSFERASE"/>
    <property type="match status" value="1"/>
</dbReference>
<dbReference type="GO" id="GO:0016740">
    <property type="term" value="F:transferase activity"/>
    <property type="evidence" value="ECO:0007669"/>
    <property type="project" value="UniProtKB-KW"/>
</dbReference>
<dbReference type="OrthoDB" id="9815923at2"/>
<reference evidence="2 3" key="1">
    <citation type="submission" date="2016-11" db="EMBL/GenBank/DDBJ databases">
        <authorList>
            <person name="Jaros S."/>
            <person name="Januszkiewicz K."/>
            <person name="Wedrychowicz H."/>
        </authorList>
    </citation>
    <scope>NUCLEOTIDE SEQUENCE [LARGE SCALE GENOMIC DNA]</scope>
    <source>
        <strain evidence="2 3">DSM 15929</strain>
    </source>
</reference>
<dbReference type="RefSeq" id="WP_073279933.1">
    <property type="nucleotide sequence ID" value="NZ_FRAC01000035.1"/>
</dbReference>
<dbReference type="InterPro" id="IPR011990">
    <property type="entry name" value="TPR-like_helical_dom_sf"/>
</dbReference>
<keyword evidence="3" id="KW-1185">Reference proteome</keyword>
<dbReference type="Proteomes" id="UP000184386">
    <property type="component" value="Unassembled WGS sequence"/>
</dbReference>
<dbReference type="STRING" id="1121322.SAMN02745136_05015"/>
<dbReference type="SUPFAM" id="SSF81901">
    <property type="entry name" value="HCP-like"/>
    <property type="match status" value="1"/>
</dbReference>
<dbReference type="Gene3D" id="1.25.40.10">
    <property type="entry name" value="Tetratricopeptide repeat domain"/>
    <property type="match status" value="1"/>
</dbReference>
<proteinExistence type="predicted"/>
<accession>A0A1M7B3F5</accession>
<name>A0A1M7B3F5_9FIRM</name>
<gene>
    <name evidence="2" type="ORF">SAMN02745136_05015</name>
</gene>
<dbReference type="Pfam" id="PF00535">
    <property type="entry name" value="Glycos_transf_2"/>
    <property type="match status" value="1"/>
</dbReference>
<feature type="domain" description="Glycosyltransferase 2-like" evidence="1">
    <location>
        <begin position="5"/>
        <end position="146"/>
    </location>
</feature>
<organism evidence="2 3">
    <name type="scientific">Anaerocolumna jejuensis DSM 15929</name>
    <dbReference type="NCBI Taxonomy" id="1121322"/>
    <lineage>
        <taxon>Bacteria</taxon>
        <taxon>Bacillati</taxon>
        <taxon>Bacillota</taxon>
        <taxon>Clostridia</taxon>
        <taxon>Lachnospirales</taxon>
        <taxon>Lachnospiraceae</taxon>
        <taxon>Anaerocolumna</taxon>
    </lineage>
</organism>
<dbReference type="SUPFAM" id="SSF53448">
    <property type="entry name" value="Nucleotide-diphospho-sugar transferases"/>
    <property type="match status" value="1"/>
</dbReference>
<dbReference type="EMBL" id="FRAC01000035">
    <property type="protein sequence ID" value="SHL49512.1"/>
    <property type="molecule type" value="Genomic_DNA"/>
</dbReference>
<evidence type="ECO:0000313" key="2">
    <source>
        <dbReference type="EMBL" id="SHL49512.1"/>
    </source>
</evidence>